<name>A0A1I8G6E7_9PLAT</name>
<dbReference type="InterPro" id="IPR029030">
    <property type="entry name" value="Caspase-like_dom_sf"/>
</dbReference>
<dbReference type="SUPFAM" id="SSF52129">
    <property type="entry name" value="Caspase-like"/>
    <property type="match status" value="1"/>
</dbReference>
<sequence length="609" mass="66701">MSINQDNHHNAPMLPTDLALDSMSGVKPDEKLSSATAVASKEDAVGPPSVPDCELEESGNDQNQCSRTQQSCPQLPQFETSETVSVLFLDTHHSDSQVEFPSRKSRNNRFDFDFKKPDSVESYHQAVEEFMSDVKSQKACEALIVHQIDVTANCMQPVLSGKIVTEDELYKPLYSRQSSEPIKIRVAYLLCPTECAEVYSGSVEQGVGKTGSGDDEAPKCPTLCNAEIYLLKPNFGEPNWQWQDVHQALDKSVTTDRLADRIANCCRCSQLRMSGVPSGKLAEVAASVEHAEAPPIPTVSDDQGNPLEQLYALNSKPSYEWAEPNAFVSVIIGKYEKDSTDKDRAGFKMDKENFDEIAGQLGCSSENVRSLCPDDGYVSAEKALQFVDSYAQDWRNKSTTPRCLFVAISAHGCEAGIRTSDGKIVSIKDLMKKVEDLAGFVLLFYQACRGPRFHAAQAGENHRPASACCLGFVSPPKAAGCTLPPEMAAAAAIFASMAGYEAYRNQHKGSWMPRALLNVVRRRGRITVKRLADLLQAELRQLLKLGIVPLRQRGKSYTAYVQTQYSANQGFENFVIETGLGGGARGTTAATKELAQLELNNPECTGQPD</sequence>
<dbReference type="WBParaSite" id="maker-uti_cns_0000918-snap-gene-0.3-mRNA-1">
    <property type="protein sequence ID" value="maker-uti_cns_0000918-snap-gene-0.3-mRNA-1"/>
    <property type="gene ID" value="maker-uti_cns_0000918-snap-gene-0.3"/>
</dbReference>
<accession>A0A1I8G6E7</accession>
<keyword evidence="1" id="KW-1185">Reference proteome</keyword>
<dbReference type="Proteomes" id="UP000095280">
    <property type="component" value="Unplaced"/>
</dbReference>
<reference evidence="2" key="1">
    <citation type="submission" date="2016-11" db="UniProtKB">
        <authorList>
            <consortium name="WormBaseParasite"/>
        </authorList>
    </citation>
    <scope>IDENTIFICATION</scope>
</reference>
<dbReference type="GO" id="GO:0004197">
    <property type="term" value="F:cysteine-type endopeptidase activity"/>
    <property type="evidence" value="ECO:0007669"/>
    <property type="project" value="InterPro"/>
</dbReference>
<organism evidence="1 2">
    <name type="scientific">Macrostomum lignano</name>
    <dbReference type="NCBI Taxonomy" id="282301"/>
    <lineage>
        <taxon>Eukaryota</taxon>
        <taxon>Metazoa</taxon>
        <taxon>Spiralia</taxon>
        <taxon>Lophotrochozoa</taxon>
        <taxon>Platyhelminthes</taxon>
        <taxon>Rhabditophora</taxon>
        <taxon>Macrostomorpha</taxon>
        <taxon>Macrostomida</taxon>
        <taxon>Macrostomidae</taxon>
        <taxon>Macrostomum</taxon>
    </lineage>
</organism>
<dbReference type="Gene3D" id="3.40.50.1460">
    <property type="match status" value="1"/>
</dbReference>
<protein>
    <submittedName>
        <fullName evidence="2">CASPASE_P20 domain-containing protein</fullName>
    </submittedName>
</protein>
<proteinExistence type="predicted"/>
<evidence type="ECO:0000313" key="2">
    <source>
        <dbReference type="WBParaSite" id="maker-uti_cns_0000918-snap-gene-0.3-mRNA-1"/>
    </source>
</evidence>
<dbReference type="STRING" id="282301.A0A1I8G6E7"/>
<dbReference type="AlphaFoldDB" id="A0A1I8G6E7"/>
<dbReference type="Pfam" id="PF00656">
    <property type="entry name" value="Peptidase_C14"/>
    <property type="match status" value="1"/>
</dbReference>
<dbReference type="InterPro" id="IPR011600">
    <property type="entry name" value="Pept_C14_caspase"/>
</dbReference>
<evidence type="ECO:0000313" key="1">
    <source>
        <dbReference type="Proteomes" id="UP000095280"/>
    </source>
</evidence>
<dbReference type="GO" id="GO:0006508">
    <property type="term" value="P:proteolysis"/>
    <property type="evidence" value="ECO:0007669"/>
    <property type="project" value="InterPro"/>
</dbReference>